<dbReference type="Proteomes" id="UP001237207">
    <property type="component" value="Unassembled WGS sequence"/>
</dbReference>
<evidence type="ECO:0000256" key="2">
    <source>
        <dbReference type="ARBA" id="ARBA00022573"/>
    </source>
</evidence>
<dbReference type="PANTHER" id="PTHR21343">
    <property type="entry name" value="DETHIOBIOTIN SYNTHETASE"/>
    <property type="match status" value="1"/>
</dbReference>
<dbReference type="EMBL" id="JAUSUC010000048">
    <property type="protein sequence ID" value="MDQ0216417.1"/>
    <property type="molecule type" value="Genomic_DNA"/>
</dbReference>
<dbReference type="PANTHER" id="PTHR21343:SF1">
    <property type="entry name" value="COBYRIC ACID SYNTHASE"/>
    <property type="match status" value="1"/>
</dbReference>
<reference evidence="7" key="1">
    <citation type="submission" date="2023-07" db="EMBL/GenBank/DDBJ databases">
        <title>Genomic Encyclopedia of Type Strains, Phase IV (KMG-IV): sequencing the most valuable type-strain genomes for metagenomic binning, comparative biology and taxonomic classification.</title>
        <authorList>
            <person name="Goeker M."/>
        </authorList>
    </citation>
    <scope>NUCLEOTIDE SEQUENCE</scope>
    <source>
        <strain evidence="7">DSM 23947</strain>
    </source>
</reference>
<comment type="pathway">
    <text evidence="1 4">Cofactor biosynthesis; adenosylcobalamin biosynthesis.</text>
</comment>
<dbReference type="GO" id="GO:0009236">
    <property type="term" value="P:cobalamin biosynthetic process"/>
    <property type="evidence" value="ECO:0007669"/>
    <property type="project" value="UniProtKB-UniRule"/>
</dbReference>
<evidence type="ECO:0000313" key="8">
    <source>
        <dbReference type="Proteomes" id="UP001237207"/>
    </source>
</evidence>
<dbReference type="HAMAP" id="MF_00028">
    <property type="entry name" value="CobQ"/>
    <property type="match status" value="1"/>
</dbReference>
<name>A0AAJ1T395_9BACI</name>
<sequence length="497" mass="55725">MKGIMIQGTASDVGKSLIATALCRLFYQDGYKVVPFKSQNMSNNSYVTADGKEIGRAQGLQAEAANVEADVLMNPILLKPTGNGRSEIVLFGERVESLSGMDYRKEFYEKGLKAIQGALLKLENVYDCVVIEGAGSSAEINLKDRELVNMKVAELADVPVILVADIDRGGVFASIVGTLQLFTESERNRVKGLIINKFRGDAALFEDGKKWLEDYTGIPVLGVLPYLPNHMVEGEDSLSLTERFKKGEKNDVEIAVMKLPYISNFSDLEAFLYEEDVSVYWVSDVSEFGQPDAVIIPGTKSTFHDLSFLKETGLAEKIIDFSKRGGSVVGICGGFQMLGDRLIDEDGSDTGLVGNEMEGLRLIPATTFFHNEKRTVRVKAKIHPNFVKDIIPMEGYEIHLGKTETSGPYFLQLEDGTTDGYAKENIIGTYMHHLFHNDEWRNLWLNQLRKHRKDIVHVSNVKDEKYDELALHMKKHLDWEKTKNIMEEWTGINESLY</sequence>
<dbReference type="InterPro" id="IPR033949">
    <property type="entry name" value="CobQ_GATase1"/>
</dbReference>
<evidence type="ECO:0000313" key="7">
    <source>
        <dbReference type="EMBL" id="MDQ0216417.1"/>
    </source>
</evidence>
<keyword evidence="8" id="KW-1185">Reference proteome</keyword>
<evidence type="ECO:0000256" key="4">
    <source>
        <dbReference type="HAMAP-Rule" id="MF_00028"/>
    </source>
</evidence>
<dbReference type="NCBIfam" id="NF001989">
    <property type="entry name" value="PRK00784.1"/>
    <property type="match status" value="1"/>
</dbReference>
<dbReference type="Gene3D" id="3.40.50.300">
    <property type="entry name" value="P-loop containing nucleotide triphosphate hydrolases"/>
    <property type="match status" value="1"/>
</dbReference>
<gene>
    <name evidence="4" type="primary">cobQ</name>
    <name evidence="7" type="ORF">J2S13_002876</name>
</gene>
<comment type="caution">
    <text evidence="7">The sequence shown here is derived from an EMBL/GenBank/DDBJ whole genome shotgun (WGS) entry which is preliminary data.</text>
</comment>
<dbReference type="InterPro" id="IPR004459">
    <property type="entry name" value="CobQ_synth"/>
</dbReference>
<comment type="function">
    <text evidence="4">Catalyzes amidations at positions B, D, E, and G on adenosylcobyrinic A,C-diamide. NH(2) groups are provided by glutamine, and one molecule of ATP is hydrogenolyzed for each amidation.</text>
</comment>
<comment type="similarity">
    <text evidence="4">Belongs to the CobB/CobQ family. CobQ subfamily.</text>
</comment>
<dbReference type="PROSITE" id="PS51274">
    <property type="entry name" value="GATASE_COBBQ"/>
    <property type="match status" value="1"/>
</dbReference>
<dbReference type="CDD" id="cd05389">
    <property type="entry name" value="CobQ_N"/>
    <property type="match status" value="1"/>
</dbReference>
<feature type="domain" description="CobQ/CobB/MinD/ParA nucleotide binding" evidence="5">
    <location>
        <begin position="4"/>
        <end position="228"/>
    </location>
</feature>
<dbReference type="Pfam" id="PF01656">
    <property type="entry name" value="CbiA"/>
    <property type="match status" value="1"/>
</dbReference>
<feature type="active site" evidence="4">
    <location>
        <position position="432"/>
    </location>
</feature>
<dbReference type="AlphaFoldDB" id="A0AAJ1T395"/>
<dbReference type="Pfam" id="PF07685">
    <property type="entry name" value="GATase_3"/>
    <property type="match status" value="1"/>
</dbReference>
<dbReference type="RefSeq" id="WP_307258449.1">
    <property type="nucleotide sequence ID" value="NZ_JAUSUC010000048.1"/>
</dbReference>
<dbReference type="InterPro" id="IPR027417">
    <property type="entry name" value="P-loop_NTPase"/>
</dbReference>
<dbReference type="NCBIfam" id="TIGR00313">
    <property type="entry name" value="cobQ"/>
    <property type="match status" value="1"/>
</dbReference>
<evidence type="ECO:0000256" key="3">
    <source>
        <dbReference type="ARBA" id="ARBA00022962"/>
    </source>
</evidence>
<dbReference type="SUPFAM" id="SSF52540">
    <property type="entry name" value="P-loop containing nucleoside triphosphate hydrolases"/>
    <property type="match status" value="1"/>
</dbReference>
<dbReference type="GO" id="GO:0016874">
    <property type="term" value="F:ligase activity"/>
    <property type="evidence" value="ECO:0007669"/>
    <property type="project" value="UniProtKB-KW"/>
</dbReference>
<feature type="domain" description="CobB/CobQ-like glutamine amidotransferase" evidence="6">
    <location>
        <begin position="253"/>
        <end position="440"/>
    </location>
</feature>
<dbReference type="CDD" id="cd01750">
    <property type="entry name" value="GATase1_CobQ"/>
    <property type="match status" value="1"/>
</dbReference>
<organism evidence="7 8">
    <name type="scientific">Oikeobacillus pervagus</name>
    <dbReference type="NCBI Taxonomy" id="1325931"/>
    <lineage>
        <taxon>Bacteria</taxon>
        <taxon>Bacillati</taxon>
        <taxon>Bacillota</taxon>
        <taxon>Bacilli</taxon>
        <taxon>Bacillales</taxon>
        <taxon>Bacillaceae</taxon>
        <taxon>Oikeobacillus</taxon>
    </lineage>
</organism>
<dbReference type="SUPFAM" id="SSF52317">
    <property type="entry name" value="Class I glutamine amidotransferase-like"/>
    <property type="match status" value="1"/>
</dbReference>
<accession>A0AAJ1T395</accession>
<dbReference type="Gene3D" id="3.40.50.880">
    <property type="match status" value="1"/>
</dbReference>
<keyword evidence="3 4" id="KW-0315">Glutamine amidotransferase</keyword>
<evidence type="ECO:0000259" key="6">
    <source>
        <dbReference type="Pfam" id="PF07685"/>
    </source>
</evidence>
<keyword evidence="7" id="KW-0436">Ligase</keyword>
<dbReference type="InterPro" id="IPR029062">
    <property type="entry name" value="Class_I_gatase-like"/>
</dbReference>
<evidence type="ECO:0000259" key="5">
    <source>
        <dbReference type="Pfam" id="PF01656"/>
    </source>
</evidence>
<protein>
    <recommendedName>
        <fullName evidence="4">Cobyric acid synthase</fullName>
    </recommendedName>
</protein>
<dbReference type="InterPro" id="IPR002586">
    <property type="entry name" value="CobQ/CobB/MinD/ParA_Nub-bd_dom"/>
</dbReference>
<feature type="active site" description="Nucleophile" evidence="4">
    <location>
        <position position="332"/>
    </location>
</feature>
<dbReference type="InterPro" id="IPR011698">
    <property type="entry name" value="GATase_3"/>
</dbReference>
<dbReference type="GO" id="GO:0015420">
    <property type="term" value="F:ABC-type vitamin B12 transporter activity"/>
    <property type="evidence" value="ECO:0007669"/>
    <property type="project" value="UniProtKB-UniRule"/>
</dbReference>
<evidence type="ECO:0000256" key="1">
    <source>
        <dbReference type="ARBA" id="ARBA00004953"/>
    </source>
</evidence>
<dbReference type="InterPro" id="IPR047045">
    <property type="entry name" value="CobQ_N"/>
</dbReference>
<proteinExistence type="inferred from homology"/>
<keyword evidence="2 4" id="KW-0169">Cobalamin biosynthesis</keyword>